<protein>
    <recommendedName>
        <fullName evidence="4">F-box domain-containing protein</fullName>
    </recommendedName>
</protein>
<keyword evidence="3" id="KW-1185">Reference proteome</keyword>
<evidence type="ECO:0000313" key="3">
    <source>
        <dbReference type="Proteomes" id="UP000822688"/>
    </source>
</evidence>
<evidence type="ECO:0000313" key="2">
    <source>
        <dbReference type="EMBL" id="KAG0585810.1"/>
    </source>
</evidence>
<evidence type="ECO:0008006" key="4">
    <source>
        <dbReference type="Google" id="ProtNLM"/>
    </source>
</evidence>
<accession>A0A8T0IQ01</accession>
<comment type="caution">
    <text evidence="2">The sequence shown here is derived from an EMBL/GenBank/DDBJ whole genome shotgun (WGS) entry which is preliminary data.</text>
</comment>
<proteinExistence type="predicted"/>
<sequence>MRKELPRKILYENMFARPPINVLCRFRLICKTWDRLIIQPEFVSLSTHVPQRELWILITPMMWEFLTPQREMENVGKYWTWRSYSTATLAVLLSLIIAIDIALSTYWL</sequence>
<name>A0A8T0IQ01_CERPU</name>
<organism evidence="2 3">
    <name type="scientific">Ceratodon purpureus</name>
    <name type="common">Fire moss</name>
    <name type="synonym">Dicranum purpureum</name>
    <dbReference type="NCBI Taxonomy" id="3225"/>
    <lineage>
        <taxon>Eukaryota</taxon>
        <taxon>Viridiplantae</taxon>
        <taxon>Streptophyta</taxon>
        <taxon>Embryophyta</taxon>
        <taxon>Bryophyta</taxon>
        <taxon>Bryophytina</taxon>
        <taxon>Bryopsida</taxon>
        <taxon>Dicranidae</taxon>
        <taxon>Pseudoditrichales</taxon>
        <taxon>Ditrichaceae</taxon>
        <taxon>Ceratodon</taxon>
    </lineage>
</organism>
<keyword evidence="1" id="KW-1133">Transmembrane helix</keyword>
<evidence type="ECO:0000256" key="1">
    <source>
        <dbReference type="SAM" id="Phobius"/>
    </source>
</evidence>
<keyword evidence="1" id="KW-0812">Transmembrane</keyword>
<keyword evidence="1" id="KW-0472">Membrane</keyword>
<gene>
    <name evidence="2" type="ORF">KC19_2G041000</name>
</gene>
<reference evidence="2" key="1">
    <citation type="submission" date="2020-06" db="EMBL/GenBank/DDBJ databases">
        <title>WGS assembly of Ceratodon purpureus strain R40.</title>
        <authorList>
            <person name="Carey S.B."/>
            <person name="Jenkins J."/>
            <person name="Shu S."/>
            <person name="Lovell J.T."/>
            <person name="Sreedasyam A."/>
            <person name="Maumus F."/>
            <person name="Tiley G.P."/>
            <person name="Fernandez-Pozo N."/>
            <person name="Barry K."/>
            <person name="Chen C."/>
            <person name="Wang M."/>
            <person name="Lipzen A."/>
            <person name="Daum C."/>
            <person name="Saski C.A."/>
            <person name="Payton A.C."/>
            <person name="Mcbreen J.C."/>
            <person name="Conrad R.E."/>
            <person name="Kollar L.M."/>
            <person name="Olsson S."/>
            <person name="Huttunen S."/>
            <person name="Landis J.B."/>
            <person name="Wickett N.J."/>
            <person name="Johnson M.G."/>
            <person name="Rensing S.A."/>
            <person name="Grimwood J."/>
            <person name="Schmutz J."/>
            <person name="Mcdaniel S.F."/>
        </authorList>
    </citation>
    <scope>NUCLEOTIDE SEQUENCE</scope>
    <source>
        <strain evidence="2">R40</strain>
    </source>
</reference>
<dbReference type="Proteomes" id="UP000822688">
    <property type="component" value="Chromosome 2"/>
</dbReference>
<dbReference type="AlphaFoldDB" id="A0A8T0IQ01"/>
<feature type="transmembrane region" description="Helical" evidence="1">
    <location>
        <begin position="87"/>
        <end position="107"/>
    </location>
</feature>
<dbReference type="EMBL" id="CM026422">
    <property type="protein sequence ID" value="KAG0585810.1"/>
    <property type="molecule type" value="Genomic_DNA"/>
</dbReference>